<dbReference type="Pfam" id="PF00225">
    <property type="entry name" value="Kinesin"/>
    <property type="match status" value="1"/>
</dbReference>
<dbReference type="InterPro" id="IPR021881">
    <property type="entry name" value="NACK_C"/>
</dbReference>
<evidence type="ECO:0000256" key="4">
    <source>
        <dbReference type="ARBA" id="ARBA00022840"/>
    </source>
</evidence>
<dbReference type="SUPFAM" id="SSF52540">
    <property type="entry name" value="P-loop containing nucleoside triphosphate hydrolases"/>
    <property type="match status" value="1"/>
</dbReference>
<comment type="similarity">
    <text evidence="1">Belongs to the TRAFAC class myosin-kinesin ATPase superfamily. Kinesin family. KIN-7 subfamily.</text>
</comment>
<dbReference type="STRING" id="4540.A0A3L6T7L7"/>
<feature type="compositionally biased region" description="Basic and acidic residues" evidence="8">
    <location>
        <begin position="416"/>
        <end position="427"/>
    </location>
</feature>
<dbReference type="FunFam" id="3.40.850.10:FF:000016">
    <property type="entry name" value="Kinesin-like protein"/>
    <property type="match status" value="1"/>
</dbReference>
<evidence type="ECO:0000313" key="11">
    <source>
        <dbReference type="Proteomes" id="UP000275267"/>
    </source>
</evidence>
<feature type="domain" description="Kinesin motor" evidence="9">
    <location>
        <begin position="6"/>
        <end position="328"/>
    </location>
</feature>
<keyword evidence="2" id="KW-0493">Microtubule</keyword>
<proteinExistence type="inferred from homology"/>
<keyword evidence="4 7" id="KW-0067">ATP-binding</keyword>
<evidence type="ECO:0000256" key="8">
    <source>
        <dbReference type="SAM" id="MobiDB-lite"/>
    </source>
</evidence>
<dbReference type="GO" id="GO:0005524">
    <property type="term" value="F:ATP binding"/>
    <property type="evidence" value="ECO:0007669"/>
    <property type="project" value="UniProtKB-UniRule"/>
</dbReference>
<evidence type="ECO:0000313" key="10">
    <source>
        <dbReference type="EMBL" id="RLN34204.1"/>
    </source>
</evidence>
<evidence type="ECO:0000259" key="9">
    <source>
        <dbReference type="PROSITE" id="PS50067"/>
    </source>
</evidence>
<feature type="region of interest" description="Disordered" evidence="8">
    <location>
        <begin position="402"/>
        <end position="494"/>
    </location>
</feature>
<feature type="binding site" evidence="7">
    <location>
        <begin position="92"/>
        <end position="99"/>
    </location>
    <ligand>
        <name>ATP</name>
        <dbReference type="ChEBI" id="CHEBI:30616"/>
    </ligand>
</feature>
<reference evidence="11" key="1">
    <citation type="journal article" date="2019" name="Nat. Commun.">
        <title>The genome of broomcorn millet.</title>
        <authorList>
            <person name="Zou C."/>
            <person name="Miki D."/>
            <person name="Li D."/>
            <person name="Tang Q."/>
            <person name="Xiao L."/>
            <person name="Rajput S."/>
            <person name="Deng P."/>
            <person name="Jia W."/>
            <person name="Huang R."/>
            <person name="Zhang M."/>
            <person name="Sun Y."/>
            <person name="Hu J."/>
            <person name="Fu X."/>
            <person name="Schnable P.S."/>
            <person name="Li F."/>
            <person name="Zhang H."/>
            <person name="Feng B."/>
            <person name="Zhu X."/>
            <person name="Liu R."/>
            <person name="Schnable J.C."/>
            <person name="Zhu J.-K."/>
            <person name="Zhang H."/>
        </authorList>
    </citation>
    <scope>NUCLEOTIDE SEQUENCE [LARGE SCALE GENOMIC DNA]</scope>
</reference>
<accession>A0A3L6T7L7</accession>
<dbReference type="GO" id="GO:0008017">
    <property type="term" value="F:microtubule binding"/>
    <property type="evidence" value="ECO:0007669"/>
    <property type="project" value="InterPro"/>
</dbReference>
<feature type="compositionally biased region" description="Polar residues" evidence="8">
    <location>
        <begin position="428"/>
        <end position="444"/>
    </location>
</feature>
<name>A0A3L6T7L7_PANMI</name>
<dbReference type="Pfam" id="PF11995">
    <property type="entry name" value="DUF3490"/>
    <property type="match status" value="1"/>
</dbReference>
<dbReference type="SMART" id="SM00129">
    <property type="entry name" value="KISc"/>
    <property type="match status" value="1"/>
</dbReference>
<comment type="caution">
    <text evidence="10">The sequence shown here is derived from an EMBL/GenBank/DDBJ whole genome shotgun (WGS) entry which is preliminary data.</text>
</comment>
<dbReference type="PRINTS" id="PR00380">
    <property type="entry name" value="KINESINHEAVY"/>
</dbReference>
<dbReference type="EMBL" id="PQIB02000002">
    <property type="protein sequence ID" value="RLN34204.1"/>
    <property type="molecule type" value="Genomic_DNA"/>
</dbReference>
<dbReference type="InterPro" id="IPR001752">
    <property type="entry name" value="Kinesin_motor_dom"/>
</dbReference>
<evidence type="ECO:0000256" key="2">
    <source>
        <dbReference type="ARBA" id="ARBA00022701"/>
    </source>
</evidence>
<dbReference type="GO" id="GO:0003777">
    <property type="term" value="F:microtubule motor activity"/>
    <property type="evidence" value="ECO:0007669"/>
    <property type="project" value="InterPro"/>
</dbReference>
<dbReference type="PANTHER" id="PTHR47968:SF32">
    <property type="entry name" value="KINESIN-LIKE PROTEIN KIN-7J"/>
    <property type="match status" value="1"/>
</dbReference>
<dbReference type="PANTHER" id="PTHR47968">
    <property type="entry name" value="CENTROMERE PROTEIN E"/>
    <property type="match status" value="1"/>
</dbReference>
<evidence type="ECO:0000256" key="3">
    <source>
        <dbReference type="ARBA" id="ARBA00022741"/>
    </source>
</evidence>
<organism evidence="10 11">
    <name type="scientific">Panicum miliaceum</name>
    <name type="common">Proso millet</name>
    <name type="synonym">Broomcorn millet</name>
    <dbReference type="NCBI Taxonomy" id="4540"/>
    <lineage>
        <taxon>Eukaryota</taxon>
        <taxon>Viridiplantae</taxon>
        <taxon>Streptophyta</taxon>
        <taxon>Embryophyta</taxon>
        <taxon>Tracheophyta</taxon>
        <taxon>Spermatophyta</taxon>
        <taxon>Magnoliopsida</taxon>
        <taxon>Liliopsida</taxon>
        <taxon>Poales</taxon>
        <taxon>Poaceae</taxon>
        <taxon>PACMAD clade</taxon>
        <taxon>Panicoideae</taxon>
        <taxon>Panicodae</taxon>
        <taxon>Paniceae</taxon>
        <taxon>Panicinae</taxon>
        <taxon>Panicum</taxon>
        <taxon>Panicum sect. Panicum</taxon>
    </lineage>
</organism>
<gene>
    <name evidence="10" type="ORF">C2845_PM03G16670</name>
</gene>
<evidence type="ECO:0000256" key="6">
    <source>
        <dbReference type="ARBA" id="ARBA00023175"/>
    </source>
</evidence>
<keyword evidence="11" id="KW-1185">Reference proteome</keyword>
<dbReference type="Gene3D" id="3.40.850.10">
    <property type="entry name" value="Kinesin motor domain"/>
    <property type="match status" value="1"/>
</dbReference>
<feature type="compositionally biased region" description="Basic and acidic residues" evidence="8">
    <location>
        <begin position="463"/>
        <end position="472"/>
    </location>
</feature>
<dbReference type="OrthoDB" id="3176171at2759"/>
<dbReference type="InterPro" id="IPR027417">
    <property type="entry name" value="P-loop_NTPase"/>
</dbReference>
<feature type="compositionally biased region" description="Polar residues" evidence="8">
    <location>
        <begin position="478"/>
        <end position="488"/>
    </location>
</feature>
<dbReference type="InterPro" id="IPR036961">
    <property type="entry name" value="Kinesin_motor_dom_sf"/>
</dbReference>
<keyword evidence="5" id="KW-0175">Coiled coil</keyword>
<keyword evidence="6 7" id="KW-0505">Motor protein</keyword>
<dbReference type="AlphaFoldDB" id="A0A3L6T7L7"/>
<evidence type="ECO:0000256" key="5">
    <source>
        <dbReference type="ARBA" id="ARBA00023054"/>
    </source>
</evidence>
<sequence>MAGEERILVSVRLRPVNAREAERGDGSDWECAGPTTLMFRGNIPERAMFPATYTYDRVFNPECNTRQVYEEGARQVALSVLSGINSSIFAYGQTSSGKTYTMVGITEHSMSDIYDYIDKHPEREFVLKFSAMEIYNEAVRDLLSPDATQLRLLDDPEKGTVVEKLTEETLRDKGHLLELLAVCEAQRQIGETALNETSSRSHQILRLTIESSAKQFMGRGNSSTLMACVNFVDLAGSERASQTQSAGMRLKEGSHINRSLLTLGKVIRQLSKGGNGHIPYRDSKLTRILQSSLGGNARTAIICTMSPAQCHIEQSRNTLLFANCAKNVVTNAQVNVVMSDKVLVKHLQRELARLENELKLPGSVSCGTHAEILREKDELIKQLEEQLKELMEQRDTVQSQLDNFRRVASEGNISDRTTRPWDEHNRSSDSLPRNVSEDLLSSSDTYEDQDDIGSKGLDASDVCNDHHQDPEIPKGTTEPHQQTMNEHSVPNLHQPRGHISDSIEIYQANIMPSSELTEEHCKEVQYIETNELMRSQALLPADHDGTNIDEGKHGESMMDTTDSAIKLYTCDSDPSSDTEKANNDESLALKRCVISSRDSVLTRSKSCRASFMVIPNSWFDDSMDMKITTPGDIFKYAPVRPEKVRRSLYPENGGCRSDLSSDCFMASGRVTSDTVVDKNTCNDEEGGSINDISCIPEVKKKIEECRTSQLEGNQYIITEDFSDMKNVEDASASSVDSPSRWPIDFEKKQKEIIELWHECNVSIVHRTYFFLLFKGDNADSIYLEVEHRRLSFIKCSFRAGFEDSATVASSLRNVRHERDMLYRQMLKKLHLLERESLYTKWGIDLNSKQRRLQLSRRIWTQTDMEHVRESAGLVAKLVDHLEKGQVIKEMFGLRFTLNPRSDRRSFSWVGARS</sequence>
<dbReference type="PROSITE" id="PS50067">
    <property type="entry name" value="KINESIN_MOTOR_2"/>
    <property type="match status" value="1"/>
</dbReference>
<dbReference type="InterPro" id="IPR027640">
    <property type="entry name" value="Kinesin-like_fam"/>
</dbReference>
<keyword evidence="3 7" id="KW-0547">Nucleotide-binding</keyword>
<dbReference type="GO" id="GO:0005874">
    <property type="term" value="C:microtubule"/>
    <property type="evidence" value="ECO:0007669"/>
    <property type="project" value="UniProtKB-KW"/>
</dbReference>
<dbReference type="Proteomes" id="UP000275267">
    <property type="component" value="Unassembled WGS sequence"/>
</dbReference>
<evidence type="ECO:0000256" key="7">
    <source>
        <dbReference type="PROSITE-ProRule" id="PRU00283"/>
    </source>
</evidence>
<protein>
    <submittedName>
        <fullName evidence="10">Kinesin-like protein NACK1</fullName>
    </submittedName>
</protein>
<dbReference type="CDD" id="cd01374">
    <property type="entry name" value="KISc_CENP_E"/>
    <property type="match status" value="1"/>
</dbReference>
<dbReference type="GO" id="GO:0007018">
    <property type="term" value="P:microtubule-based movement"/>
    <property type="evidence" value="ECO:0007669"/>
    <property type="project" value="InterPro"/>
</dbReference>
<evidence type="ECO:0000256" key="1">
    <source>
        <dbReference type="ARBA" id="ARBA00007310"/>
    </source>
</evidence>